<feature type="signal peptide" evidence="2">
    <location>
        <begin position="1"/>
        <end position="28"/>
    </location>
</feature>
<dbReference type="Proteomes" id="UP000662200">
    <property type="component" value="Unassembled WGS sequence"/>
</dbReference>
<name>A0A8J3BIU7_9ACTN</name>
<keyword evidence="2" id="KW-0732">Signal</keyword>
<keyword evidence="4" id="KW-1185">Reference proteome</keyword>
<dbReference type="Gene3D" id="2.60.40.10">
    <property type="entry name" value="Immunoglobulins"/>
    <property type="match status" value="1"/>
</dbReference>
<protein>
    <recommendedName>
        <fullName evidence="5">Fibronectin type-III domain-containing protein</fullName>
    </recommendedName>
</protein>
<feature type="region of interest" description="Disordered" evidence="1">
    <location>
        <begin position="151"/>
        <end position="208"/>
    </location>
</feature>
<feature type="chain" id="PRO_5039409811" description="Fibronectin type-III domain-containing protein" evidence="2">
    <location>
        <begin position="29"/>
        <end position="208"/>
    </location>
</feature>
<dbReference type="GO" id="GO:0005975">
    <property type="term" value="P:carbohydrate metabolic process"/>
    <property type="evidence" value="ECO:0007669"/>
    <property type="project" value="UniProtKB-ARBA"/>
</dbReference>
<dbReference type="AlphaFoldDB" id="A0A8J3BIU7"/>
<feature type="compositionally biased region" description="Pro residues" evidence="1">
    <location>
        <begin position="194"/>
        <end position="208"/>
    </location>
</feature>
<dbReference type="EMBL" id="BMQC01000001">
    <property type="protein sequence ID" value="GGK11810.1"/>
    <property type="molecule type" value="Genomic_DNA"/>
</dbReference>
<evidence type="ECO:0000256" key="2">
    <source>
        <dbReference type="SAM" id="SignalP"/>
    </source>
</evidence>
<dbReference type="InterPro" id="IPR036116">
    <property type="entry name" value="FN3_sf"/>
</dbReference>
<evidence type="ECO:0000313" key="3">
    <source>
        <dbReference type="EMBL" id="GGK11810.1"/>
    </source>
</evidence>
<evidence type="ECO:0000256" key="1">
    <source>
        <dbReference type="SAM" id="MobiDB-lite"/>
    </source>
</evidence>
<proteinExistence type="predicted"/>
<dbReference type="SUPFAM" id="SSF49265">
    <property type="entry name" value="Fibronectin type III"/>
    <property type="match status" value="1"/>
</dbReference>
<gene>
    <name evidence="3" type="ORF">GCM10010124_00570</name>
</gene>
<comment type="caution">
    <text evidence="3">The sequence shown here is derived from an EMBL/GenBank/DDBJ whole genome shotgun (WGS) entry which is preliminary data.</text>
</comment>
<evidence type="ECO:0000313" key="4">
    <source>
        <dbReference type="Proteomes" id="UP000662200"/>
    </source>
</evidence>
<reference evidence="3" key="2">
    <citation type="submission" date="2020-09" db="EMBL/GenBank/DDBJ databases">
        <authorList>
            <person name="Sun Q."/>
            <person name="Ohkuma M."/>
        </authorList>
    </citation>
    <scope>NUCLEOTIDE SEQUENCE</scope>
    <source>
        <strain evidence="3">JCM 3091</strain>
    </source>
</reference>
<reference evidence="3" key="1">
    <citation type="journal article" date="2014" name="Int. J. Syst. Evol. Microbiol.">
        <title>Complete genome sequence of Corynebacterium casei LMG S-19264T (=DSM 44701T), isolated from a smear-ripened cheese.</title>
        <authorList>
            <consortium name="US DOE Joint Genome Institute (JGI-PGF)"/>
            <person name="Walter F."/>
            <person name="Albersmeier A."/>
            <person name="Kalinowski J."/>
            <person name="Ruckert C."/>
        </authorList>
    </citation>
    <scope>NUCLEOTIDE SEQUENCE</scope>
    <source>
        <strain evidence="3">JCM 3091</strain>
    </source>
</reference>
<dbReference type="InterPro" id="IPR013783">
    <property type="entry name" value="Ig-like_fold"/>
</dbReference>
<sequence>MGVTAAPRRRARSRVAAVAAVTAATATAAATGTAFGAWTTPAGGGSGTAAAGTLGTPPTVTATAQPGRAVRVTWTAVTPAPGGYRVERRRSNGDWEAAGPGCASPGAASATCTDAAVPPGQWFYRVAARQGAWLGTPAATTAPVAVNGAPANQAGEAADDGAGRHPTPSTPTPATTPVTAPVTTPGATPAPTATAPPEPTPPPSAPPS</sequence>
<feature type="compositionally biased region" description="Low complexity" evidence="1">
    <location>
        <begin position="172"/>
        <end position="193"/>
    </location>
</feature>
<accession>A0A8J3BIU7</accession>
<evidence type="ECO:0008006" key="5">
    <source>
        <dbReference type="Google" id="ProtNLM"/>
    </source>
</evidence>
<organism evidence="3 4">
    <name type="scientific">Pilimelia terevasa</name>
    <dbReference type="NCBI Taxonomy" id="53372"/>
    <lineage>
        <taxon>Bacteria</taxon>
        <taxon>Bacillati</taxon>
        <taxon>Actinomycetota</taxon>
        <taxon>Actinomycetes</taxon>
        <taxon>Micromonosporales</taxon>
        <taxon>Micromonosporaceae</taxon>
        <taxon>Pilimelia</taxon>
    </lineage>
</organism>